<protein>
    <submittedName>
        <fullName evidence="12">Putative WRKY transcription factor 4</fullName>
    </submittedName>
</protein>
<evidence type="ECO:0000256" key="10">
    <source>
        <dbReference type="SAM" id="MobiDB-lite"/>
    </source>
</evidence>
<organism evidence="12 13">
    <name type="scientific">Carex littledalei</name>
    <dbReference type="NCBI Taxonomy" id="544730"/>
    <lineage>
        <taxon>Eukaryota</taxon>
        <taxon>Viridiplantae</taxon>
        <taxon>Streptophyta</taxon>
        <taxon>Embryophyta</taxon>
        <taxon>Tracheophyta</taxon>
        <taxon>Spermatophyta</taxon>
        <taxon>Magnoliopsida</taxon>
        <taxon>Liliopsida</taxon>
        <taxon>Poales</taxon>
        <taxon>Cyperaceae</taxon>
        <taxon>Cyperoideae</taxon>
        <taxon>Cariceae</taxon>
        <taxon>Carex</taxon>
        <taxon>Carex subgen. Euthyceras</taxon>
    </lineage>
</organism>
<reference evidence="12" key="1">
    <citation type="submission" date="2020-01" db="EMBL/GenBank/DDBJ databases">
        <title>Genome sequence of Kobresia littledalei, the first chromosome-level genome in the family Cyperaceae.</title>
        <authorList>
            <person name="Qu G."/>
        </authorList>
    </citation>
    <scope>NUCLEOTIDE SEQUENCE</scope>
    <source>
        <strain evidence="12">C.B.Clarke</strain>
        <tissue evidence="12">Leaf</tissue>
    </source>
</reference>
<dbReference type="InterPro" id="IPR012674">
    <property type="entry name" value="Calycin"/>
</dbReference>
<dbReference type="GO" id="GO:0005634">
    <property type="term" value="C:nucleus"/>
    <property type="evidence" value="ECO:0007669"/>
    <property type="project" value="UniProtKB-SubCell"/>
</dbReference>
<dbReference type="GO" id="GO:0010020">
    <property type="term" value="P:chloroplast fission"/>
    <property type="evidence" value="ECO:0007669"/>
    <property type="project" value="TreeGrafter"/>
</dbReference>
<evidence type="ECO:0000256" key="4">
    <source>
        <dbReference type="ARBA" id="ARBA00022833"/>
    </source>
</evidence>
<evidence type="ECO:0000256" key="1">
    <source>
        <dbReference type="ARBA" id="ARBA00004123"/>
    </source>
</evidence>
<feature type="domain" description="WRKY" evidence="11">
    <location>
        <begin position="546"/>
        <end position="610"/>
    </location>
</feature>
<evidence type="ECO:0000313" key="13">
    <source>
        <dbReference type="Proteomes" id="UP000623129"/>
    </source>
</evidence>
<dbReference type="FunFam" id="2.40.128.20:FF:000013">
    <property type="entry name" value="OsWRKY4 family protein"/>
    <property type="match status" value="1"/>
</dbReference>
<keyword evidence="3" id="KW-0677">Repeat</keyword>
<gene>
    <name evidence="12" type="ORF">FCM35_KLT11500</name>
</gene>
<comment type="subcellular location">
    <subcellularLocation>
        <location evidence="1">Nucleus</location>
    </subcellularLocation>
</comment>
<dbReference type="GO" id="GO:0003700">
    <property type="term" value="F:DNA-binding transcription factor activity"/>
    <property type="evidence" value="ECO:0007669"/>
    <property type="project" value="InterPro"/>
</dbReference>
<dbReference type="AlphaFoldDB" id="A0A833QI59"/>
<keyword evidence="13" id="KW-1185">Reference proteome</keyword>
<dbReference type="Pfam" id="PF12204">
    <property type="entry name" value="DUF3598_N"/>
    <property type="match status" value="1"/>
</dbReference>
<keyword evidence="8" id="KW-0539">Nucleus</keyword>
<dbReference type="FunFam" id="2.40.128.20:FF:000017">
    <property type="entry name" value="OsWRKY4 family protein"/>
    <property type="match status" value="1"/>
</dbReference>
<evidence type="ECO:0000256" key="9">
    <source>
        <dbReference type="ARBA" id="ARBA00061157"/>
    </source>
</evidence>
<keyword evidence="4" id="KW-0862">Zinc</keyword>
<accession>A0A833QI59</accession>
<evidence type="ECO:0000256" key="2">
    <source>
        <dbReference type="ARBA" id="ARBA00022723"/>
    </source>
</evidence>
<feature type="compositionally biased region" description="Basic and acidic residues" evidence="10">
    <location>
        <begin position="652"/>
        <end position="663"/>
    </location>
</feature>
<dbReference type="Gene3D" id="2.40.128.20">
    <property type="match status" value="2"/>
</dbReference>
<sequence>MAEAIGARFTRAVPASISKPRLLNFSNQFPTSPSSISLARFCSKKGTRLKTSCAIAETAQTDKSKLEEQVMNIDNLHRFFNLNIGKWNGSFYQFDAKGNLLQNVSTKLSVSSYGEDELISLIQTLYIKQPPSSTSIAGQEEEPDWTEYKIKETNMFTVDKYQQIGFFPKQKAFSLRYQTAGMLETVLRAGVLGEDDTGEENPRNLKIPSKLPSVVCENCLYSLNKDRRIRAFHILDPKGVVEMFLLFIEDRGNEAPLVSSLSDFQGSSDRLSPFLGRWKGHSVTKRSGVYGATIAEADTVTLLDVDADGKLIQDIKSTGKGSTATSNVPWTGSITDNLVTFDGGYNMTLLPGGMYMGCPSDVSKNVAESQSFHLEFCWLESPDRRQRLVRTYDWHGLAVSSTYFYEVKDLEHRLSFSLQFASNHPPYSLLMEHGNHGGMRDHSNFSDFEQVPFMELLYSPPSVDDVAHHHNSFGSSWGPPVSPASNYNFSHQKSSLNQFISPIPIPSSYAACNYAPLNHLSSIPPPDQNQFNFEAKLNLSPVENLTVEKPADDGYNWRKYGQKQLKDGKYPKSYFKCTSPSCPVKKTIERSSEGNITDITYQGQHNHSAVRQIESCVDGEEIVVSKSDQERMSGSVDSDGLGNSEVIIDSADSEKDKHSKDDSSGSSSSGSKKKEPKIIFETRSEVDLIDDGFRWRKYGQKSVKGNSHPRSYYKCTHLHCNVRKQIERATRDPKIVLTTYEGKHTHDPAPSARAISLHDTIQPIVSHYELGNHGF</sequence>
<dbReference type="InterPro" id="IPR003657">
    <property type="entry name" value="WRKY_dom"/>
</dbReference>
<keyword evidence="7" id="KW-0804">Transcription</keyword>
<dbReference type="Pfam" id="PF03106">
    <property type="entry name" value="WRKY"/>
    <property type="match status" value="2"/>
</dbReference>
<dbReference type="FunFam" id="2.20.25.80:FF:000003">
    <property type="entry name" value="WRKY transcription factor 57"/>
    <property type="match status" value="1"/>
</dbReference>
<dbReference type="EMBL" id="SWLB01000022">
    <property type="protein sequence ID" value="KAF3324033.1"/>
    <property type="molecule type" value="Genomic_DNA"/>
</dbReference>
<evidence type="ECO:0000313" key="12">
    <source>
        <dbReference type="EMBL" id="KAF3324033.1"/>
    </source>
</evidence>
<dbReference type="PANTHER" id="PTHR33404:SF3">
    <property type="entry name" value="NMDA RECEPTOR SUBUNIT EPSILON-1, PUTATIVE (DUF3598)-RELATED"/>
    <property type="match status" value="1"/>
</dbReference>
<dbReference type="Gene3D" id="2.20.25.80">
    <property type="entry name" value="WRKY domain"/>
    <property type="match status" value="2"/>
</dbReference>
<dbReference type="SMART" id="SM00774">
    <property type="entry name" value="WRKY"/>
    <property type="match status" value="2"/>
</dbReference>
<evidence type="ECO:0000259" key="11">
    <source>
        <dbReference type="PROSITE" id="PS50811"/>
    </source>
</evidence>
<dbReference type="Pfam" id="PF21053">
    <property type="entry name" value="BFA1_C"/>
    <property type="match status" value="1"/>
</dbReference>
<dbReference type="Proteomes" id="UP000623129">
    <property type="component" value="Unassembled WGS sequence"/>
</dbReference>
<comment type="similarity">
    <text evidence="9">Belongs to the WRKY group I family.</text>
</comment>
<dbReference type="InterPro" id="IPR036576">
    <property type="entry name" value="WRKY_dom_sf"/>
</dbReference>
<keyword evidence="5" id="KW-0805">Transcription regulation</keyword>
<dbReference type="GO" id="GO:0046872">
    <property type="term" value="F:metal ion binding"/>
    <property type="evidence" value="ECO:0007669"/>
    <property type="project" value="UniProtKB-KW"/>
</dbReference>
<dbReference type="InterPro" id="IPR022017">
    <property type="entry name" value="BFA1-like_DUF3598"/>
</dbReference>
<dbReference type="GO" id="GO:0043565">
    <property type="term" value="F:sequence-specific DNA binding"/>
    <property type="evidence" value="ECO:0007669"/>
    <property type="project" value="InterPro"/>
</dbReference>
<dbReference type="InterPro" id="IPR048378">
    <property type="entry name" value="BFA1-like_C"/>
</dbReference>
<feature type="region of interest" description="Disordered" evidence="10">
    <location>
        <begin position="624"/>
        <end position="677"/>
    </location>
</feature>
<dbReference type="SUPFAM" id="SSF118290">
    <property type="entry name" value="WRKY DNA-binding domain"/>
    <property type="match status" value="2"/>
</dbReference>
<name>A0A833QI59_9POAL</name>
<dbReference type="OrthoDB" id="1908268at2759"/>
<dbReference type="PROSITE" id="PS50811">
    <property type="entry name" value="WRKY"/>
    <property type="match status" value="2"/>
</dbReference>
<evidence type="ECO:0000256" key="3">
    <source>
        <dbReference type="ARBA" id="ARBA00022737"/>
    </source>
</evidence>
<dbReference type="SUPFAM" id="SSF50814">
    <property type="entry name" value="Lipocalins"/>
    <property type="match status" value="2"/>
</dbReference>
<evidence type="ECO:0000256" key="6">
    <source>
        <dbReference type="ARBA" id="ARBA00023125"/>
    </source>
</evidence>
<evidence type="ECO:0000256" key="7">
    <source>
        <dbReference type="ARBA" id="ARBA00023163"/>
    </source>
</evidence>
<comment type="caution">
    <text evidence="12">The sequence shown here is derived from an EMBL/GenBank/DDBJ whole genome shotgun (WGS) entry which is preliminary data.</text>
</comment>
<evidence type="ECO:0000256" key="8">
    <source>
        <dbReference type="ARBA" id="ARBA00023242"/>
    </source>
</evidence>
<evidence type="ECO:0000256" key="5">
    <source>
        <dbReference type="ARBA" id="ARBA00023015"/>
    </source>
</evidence>
<dbReference type="FunFam" id="2.20.25.80:FF:000006">
    <property type="entry name" value="WRKY transcription factor"/>
    <property type="match status" value="1"/>
</dbReference>
<feature type="domain" description="WRKY" evidence="11">
    <location>
        <begin position="684"/>
        <end position="749"/>
    </location>
</feature>
<keyword evidence="6" id="KW-0238">DNA-binding</keyword>
<keyword evidence="2" id="KW-0479">Metal-binding</keyword>
<proteinExistence type="inferred from homology"/>
<dbReference type="PANTHER" id="PTHR33404">
    <property type="entry name" value="CELL DIVISION TOPOLOGICAL SPECIFICITY FACTOR HOMOLOG, CHLOROPLASTIC"/>
    <property type="match status" value="1"/>
</dbReference>